<comment type="caution">
    <text evidence="2">The sequence shown here is derived from an EMBL/GenBank/DDBJ whole genome shotgun (WGS) entry which is preliminary data.</text>
</comment>
<feature type="transmembrane region" description="Helical" evidence="1">
    <location>
        <begin position="130"/>
        <end position="151"/>
    </location>
</feature>
<dbReference type="RefSeq" id="WP_345410285.1">
    <property type="nucleotide sequence ID" value="NZ_BAAAXS010000002.1"/>
</dbReference>
<keyword evidence="1" id="KW-0812">Transmembrane</keyword>
<keyword evidence="3" id="KW-1185">Reference proteome</keyword>
<evidence type="ECO:0000256" key="1">
    <source>
        <dbReference type="SAM" id="Phobius"/>
    </source>
</evidence>
<evidence type="ECO:0000313" key="2">
    <source>
        <dbReference type="EMBL" id="MFB9476826.1"/>
    </source>
</evidence>
<name>A0ABV5P328_9ACTN</name>
<reference evidence="2 3" key="1">
    <citation type="submission" date="2024-09" db="EMBL/GenBank/DDBJ databases">
        <authorList>
            <person name="Sun Q."/>
            <person name="Mori K."/>
        </authorList>
    </citation>
    <scope>NUCLEOTIDE SEQUENCE [LARGE SCALE GENOMIC DNA]</scope>
    <source>
        <strain evidence="2 3">JCM 3324</strain>
    </source>
</reference>
<evidence type="ECO:0008006" key="4">
    <source>
        <dbReference type="Google" id="ProtNLM"/>
    </source>
</evidence>
<evidence type="ECO:0000313" key="3">
    <source>
        <dbReference type="Proteomes" id="UP001589568"/>
    </source>
</evidence>
<feature type="transmembrane region" description="Helical" evidence="1">
    <location>
        <begin position="58"/>
        <end position="74"/>
    </location>
</feature>
<sequence length="180" mass="19537">MSEETARDMQLRVLLAEYDSLKAEQRSRIQQRDHLVYATLTAVAAVLTVTVAAGRWELLLLGPLACTVLGWKYVHNDHMITAQGQYVRGGMAARAAELSGLNGGAQRLMFGWELERAADRWKASRRRFQLAVTLATFCGPAAAGMVAVWALTSRTPLVLAGLVAGAVAVAGLAVQIVRYR</sequence>
<organism evidence="2 3">
    <name type="scientific">Nonomuraea salmonea</name>
    <dbReference type="NCBI Taxonomy" id="46181"/>
    <lineage>
        <taxon>Bacteria</taxon>
        <taxon>Bacillati</taxon>
        <taxon>Actinomycetota</taxon>
        <taxon>Actinomycetes</taxon>
        <taxon>Streptosporangiales</taxon>
        <taxon>Streptosporangiaceae</taxon>
        <taxon>Nonomuraea</taxon>
    </lineage>
</organism>
<proteinExistence type="predicted"/>
<accession>A0ABV5P328</accession>
<protein>
    <recommendedName>
        <fullName evidence="4">DUF2270 domain-containing protein</fullName>
    </recommendedName>
</protein>
<feature type="transmembrane region" description="Helical" evidence="1">
    <location>
        <begin position="35"/>
        <end position="52"/>
    </location>
</feature>
<dbReference type="EMBL" id="JBHMCF010000057">
    <property type="protein sequence ID" value="MFB9476826.1"/>
    <property type="molecule type" value="Genomic_DNA"/>
</dbReference>
<keyword evidence="1" id="KW-1133">Transmembrane helix</keyword>
<gene>
    <name evidence="2" type="ORF">ACFFR3_45680</name>
</gene>
<keyword evidence="1" id="KW-0472">Membrane</keyword>
<feature type="transmembrane region" description="Helical" evidence="1">
    <location>
        <begin position="157"/>
        <end position="177"/>
    </location>
</feature>
<dbReference type="Proteomes" id="UP001589568">
    <property type="component" value="Unassembled WGS sequence"/>
</dbReference>